<keyword evidence="2" id="KW-1133">Transmembrane helix</keyword>
<reference evidence="3 4" key="1">
    <citation type="submission" date="2017-09" db="EMBL/GenBank/DDBJ databases">
        <title>Bacterial strain isolated from the female urinary microbiota.</title>
        <authorList>
            <person name="Thomas-White K."/>
            <person name="Kumar N."/>
            <person name="Forster S."/>
            <person name="Putonti C."/>
            <person name="Lawley T."/>
            <person name="Wolfe A.J."/>
        </authorList>
    </citation>
    <scope>NUCLEOTIDE SEQUENCE [LARGE SCALE GENOMIC DNA]</scope>
    <source>
        <strain evidence="3 4">UMB1301</strain>
    </source>
</reference>
<dbReference type="AlphaFoldDB" id="A0A2N6VMV9"/>
<feature type="transmembrane region" description="Helical" evidence="2">
    <location>
        <begin position="31"/>
        <end position="51"/>
    </location>
</feature>
<gene>
    <name evidence="3" type="ORF">CJ199_05470</name>
</gene>
<keyword evidence="2" id="KW-0472">Membrane</keyword>
<feature type="transmembrane region" description="Helical" evidence="2">
    <location>
        <begin position="5"/>
        <end position="25"/>
    </location>
</feature>
<sequence>MRDYVLYLLARLAVLVIVVALTITIFGFNLISMICAILISAFVSYLVLAGLRTRATDGLIERNKNRKAHAPKAKKVKKDSDEAIEDEQVERSRE</sequence>
<dbReference type="InterPro" id="IPR025323">
    <property type="entry name" value="DUF4229"/>
</dbReference>
<evidence type="ECO:0000313" key="3">
    <source>
        <dbReference type="EMBL" id="PMD05465.1"/>
    </source>
</evidence>
<evidence type="ECO:0000256" key="2">
    <source>
        <dbReference type="SAM" id="Phobius"/>
    </source>
</evidence>
<dbReference type="Proteomes" id="UP000235598">
    <property type="component" value="Unassembled WGS sequence"/>
</dbReference>
<feature type="region of interest" description="Disordered" evidence="1">
    <location>
        <begin position="62"/>
        <end position="94"/>
    </location>
</feature>
<feature type="compositionally biased region" description="Basic residues" evidence="1">
    <location>
        <begin position="64"/>
        <end position="77"/>
    </location>
</feature>
<accession>A0A2N6VMV9</accession>
<evidence type="ECO:0008006" key="5">
    <source>
        <dbReference type="Google" id="ProtNLM"/>
    </source>
</evidence>
<name>A0A2N6VMV9_9MICO</name>
<protein>
    <recommendedName>
        <fullName evidence="5">DUF4229 domain-containing protein</fullName>
    </recommendedName>
</protein>
<keyword evidence="2" id="KW-0812">Transmembrane</keyword>
<dbReference type="RefSeq" id="WP_102238499.1">
    <property type="nucleotide sequence ID" value="NZ_PNHK01000002.1"/>
</dbReference>
<comment type="caution">
    <text evidence="3">The sequence shown here is derived from an EMBL/GenBank/DDBJ whole genome shotgun (WGS) entry which is preliminary data.</text>
</comment>
<evidence type="ECO:0000256" key="1">
    <source>
        <dbReference type="SAM" id="MobiDB-lite"/>
    </source>
</evidence>
<dbReference type="EMBL" id="PNHK01000002">
    <property type="protein sequence ID" value="PMD05465.1"/>
    <property type="molecule type" value="Genomic_DNA"/>
</dbReference>
<dbReference type="Pfam" id="PF14012">
    <property type="entry name" value="DUF4229"/>
    <property type="match status" value="1"/>
</dbReference>
<dbReference type="OrthoDB" id="9944595at2"/>
<organism evidence="3 4">
    <name type="scientific">Brevibacterium paucivorans</name>
    <dbReference type="NCBI Taxonomy" id="170994"/>
    <lineage>
        <taxon>Bacteria</taxon>
        <taxon>Bacillati</taxon>
        <taxon>Actinomycetota</taxon>
        <taxon>Actinomycetes</taxon>
        <taxon>Micrococcales</taxon>
        <taxon>Brevibacteriaceae</taxon>
        <taxon>Brevibacterium</taxon>
    </lineage>
</organism>
<evidence type="ECO:0000313" key="4">
    <source>
        <dbReference type="Proteomes" id="UP000235598"/>
    </source>
</evidence>
<proteinExistence type="predicted"/>